<organism evidence="1 2">
    <name type="scientific">Camelus dromedarius</name>
    <name type="common">Dromedary</name>
    <name type="synonym">Arabian camel</name>
    <dbReference type="NCBI Taxonomy" id="9838"/>
    <lineage>
        <taxon>Eukaryota</taxon>
        <taxon>Metazoa</taxon>
        <taxon>Chordata</taxon>
        <taxon>Craniata</taxon>
        <taxon>Vertebrata</taxon>
        <taxon>Euteleostomi</taxon>
        <taxon>Mammalia</taxon>
        <taxon>Eutheria</taxon>
        <taxon>Laurasiatheria</taxon>
        <taxon>Artiodactyla</taxon>
        <taxon>Tylopoda</taxon>
        <taxon>Camelidae</taxon>
        <taxon>Camelus</taxon>
    </lineage>
</organism>
<dbReference type="AlphaFoldDB" id="A0A5N4DDL4"/>
<dbReference type="Pfam" id="PF15752">
    <property type="entry name" value="DUF4688"/>
    <property type="match status" value="3"/>
</dbReference>
<reference evidence="1 2" key="1">
    <citation type="journal article" date="2019" name="Mol. Ecol. Resour.">
        <title>Improving Illumina assemblies with Hi-C and long reads: an example with the North African dromedary.</title>
        <authorList>
            <person name="Elbers J.P."/>
            <person name="Rogers M.F."/>
            <person name="Perelman P.L."/>
            <person name="Proskuryakova A.A."/>
            <person name="Serdyukova N.A."/>
            <person name="Johnson W.E."/>
            <person name="Horin P."/>
            <person name="Corander J."/>
            <person name="Murphy D."/>
            <person name="Burger P.A."/>
        </authorList>
    </citation>
    <scope>NUCLEOTIDE SEQUENCE [LARGE SCALE GENOMIC DNA]</scope>
    <source>
        <strain evidence="1">Drom800</strain>
        <tissue evidence="1">Blood</tissue>
    </source>
</reference>
<gene>
    <name evidence="1" type="ORF">Cadr_000013602</name>
</gene>
<protein>
    <submittedName>
        <fullName evidence="1">Uncharacterized protein</fullName>
    </submittedName>
</protein>
<dbReference type="PANTHER" id="PTHR35674">
    <property type="entry name" value="CDNA SEQUENCE CK137956"/>
    <property type="match status" value="1"/>
</dbReference>
<accession>A0A5N4DDL4</accession>
<keyword evidence="2" id="KW-1185">Reference proteome</keyword>
<dbReference type="PANTHER" id="PTHR35674:SF1">
    <property type="entry name" value="CDNA SEQUENCE CK137956"/>
    <property type="match status" value="1"/>
</dbReference>
<evidence type="ECO:0000313" key="1">
    <source>
        <dbReference type="EMBL" id="KAB1269156.1"/>
    </source>
</evidence>
<name>A0A5N4DDL4_CAMDR</name>
<dbReference type="EMBL" id="JWIN03000013">
    <property type="protein sequence ID" value="KAB1269156.1"/>
    <property type="molecule type" value="Genomic_DNA"/>
</dbReference>
<evidence type="ECO:0000313" key="2">
    <source>
        <dbReference type="Proteomes" id="UP000299084"/>
    </source>
</evidence>
<sequence>MPTRSPHCTAEKQLLYECIGDTKNPSGQLRFAAQVEVDGLELKQWNPGTKELTKARESLLLSQWTQSQKDPFGSSERSGASVMAGDKLLEPKVAVSVIGSQQDCDSALPKVTSILRAAKVKSAKGAEDRGRSLGASNMEIGQLLSQFPLKSTEMAKVPEEMVLEETRVIKDFLQNSMFSGPGPKEPGGLGPFLLLPPPPPPAPVAKLDKLLEIPAPKKQLPVFAKICSKPEADPAVEEHRLMGERGWERG</sequence>
<proteinExistence type="predicted"/>
<dbReference type="Proteomes" id="UP000299084">
    <property type="component" value="Unassembled WGS sequence"/>
</dbReference>
<dbReference type="InterPro" id="IPR031496">
    <property type="entry name" value="DUF4688"/>
</dbReference>
<comment type="caution">
    <text evidence="1">The sequence shown here is derived from an EMBL/GenBank/DDBJ whole genome shotgun (WGS) entry which is preliminary data.</text>
</comment>